<feature type="transmembrane region" description="Helical" evidence="7">
    <location>
        <begin position="337"/>
        <end position="360"/>
    </location>
</feature>
<dbReference type="Pfam" id="PF00361">
    <property type="entry name" value="Proton_antipo_M"/>
    <property type="match status" value="1"/>
</dbReference>
<feature type="transmembrane region" description="Helical" evidence="7">
    <location>
        <begin position="132"/>
        <end position="155"/>
    </location>
</feature>
<dbReference type="InterPro" id="IPR003918">
    <property type="entry name" value="NADH_UbQ_OxRdtase"/>
</dbReference>
<dbReference type="PRINTS" id="PR01437">
    <property type="entry name" value="NUOXDRDTASE4"/>
</dbReference>
<feature type="transmembrane region" description="Helical" evidence="7">
    <location>
        <begin position="6"/>
        <end position="24"/>
    </location>
</feature>
<feature type="transmembrane region" description="Helical" evidence="7">
    <location>
        <begin position="454"/>
        <end position="475"/>
    </location>
</feature>
<evidence type="ECO:0000256" key="5">
    <source>
        <dbReference type="ARBA" id="ARBA00023136"/>
    </source>
</evidence>
<organism evidence="9">
    <name type="scientific">Thermogemmatispora argillosa</name>
    <dbReference type="NCBI Taxonomy" id="2045280"/>
    <lineage>
        <taxon>Bacteria</taxon>
        <taxon>Bacillati</taxon>
        <taxon>Chloroflexota</taxon>
        <taxon>Ktedonobacteria</taxon>
        <taxon>Thermogemmatisporales</taxon>
        <taxon>Thermogemmatisporaceae</taxon>
        <taxon>Thermogemmatispora</taxon>
    </lineage>
</organism>
<dbReference type="GO" id="GO:0015990">
    <property type="term" value="P:electron transport coupled proton transport"/>
    <property type="evidence" value="ECO:0007669"/>
    <property type="project" value="TreeGrafter"/>
</dbReference>
<sequence length="541" mass="59132">MIFAYDLTWILLLPTLGGVLAMVTPVRLSRWVALVFSAATLALSLWIFLRIALATGYHFGSVTDLKADPASIDVVQLPWIQFQLGSVPFRIDYYLGVDGLSLPLVILNALLTLLAVIGGWEKPRVKEYMALLLLLEAGVMGVFMALDLLLFFLFWEVELAPMFLLIGIWGSETEKHGMPGRIYSAWKFLLYTFFGSIFMLAGILLVYFQAGQNTASLPVLMQHLLPASTGVTIPLLGVTMGSQLLAFLLVFVAFAVKIPMFPLHTWLPDAHTDAPTEVSVILAGVLLKMGAYGLIRICLGLFPDGLQQFAPLLVVLAVINILYGAAICLVQKDMKRLVAYSSVSHMGVILLGVAAAAMAVHTSNPDVARFGTAALMGATVQMISHGLITSLLFFCVGVIYDRAHTREIEIFGGVAKRMPLWATLFTFAGLASLGLPGLAGFVAEYMVFTSSYRIWPVPTAIAVFTMILTAAYLLWMLKRVLFGPFNLRWNWLPDATWREAIPLVTLAAFIVLVGIYPGFLLDVIVPALHHLLPVATTALGR</sequence>
<feature type="transmembrane region" description="Helical" evidence="7">
    <location>
        <begin position="308"/>
        <end position="330"/>
    </location>
</feature>
<evidence type="ECO:0000259" key="8">
    <source>
        <dbReference type="Pfam" id="PF00361"/>
    </source>
</evidence>
<evidence type="ECO:0000256" key="6">
    <source>
        <dbReference type="RuleBase" id="RU000320"/>
    </source>
</evidence>
<feature type="transmembrane region" description="Helical" evidence="7">
    <location>
        <begin position="31"/>
        <end position="53"/>
    </location>
</feature>
<proteinExistence type="inferred from homology"/>
<evidence type="ECO:0000256" key="2">
    <source>
        <dbReference type="ARBA" id="ARBA00009025"/>
    </source>
</evidence>
<feature type="domain" description="NADH:quinone oxidoreductase/Mrp antiporter transmembrane" evidence="8">
    <location>
        <begin position="145"/>
        <end position="469"/>
    </location>
</feature>
<feature type="transmembrane region" description="Helical" evidence="7">
    <location>
        <begin position="496"/>
        <end position="519"/>
    </location>
</feature>
<keyword evidence="5 7" id="KW-0472">Membrane</keyword>
<evidence type="ECO:0000256" key="3">
    <source>
        <dbReference type="ARBA" id="ARBA00022692"/>
    </source>
</evidence>
<protein>
    <submittedName>
        <fullName evidence="9">NADH-quinone oxidoreductase subunit M</fullName>
    </submittedName>
</protein>
<keyword evidence="3 6" id="KW-0812">Transmembrane</keyword>
<feature type="transmembrane region" description="Helical" evidence="7">
    <location>
        <begin position="279"/>
        <end position="302"/>
    </location>
</feature>
<keyword evidence="4 7" id="KW-1133">Transmembrane helix</keyword>
<dbReference type="NCBIfam" id="TIGR01972">
    <property type="entry name" value="NDH_I_M"/>
    <property type="match status" value="1"/>
</dbReference>
<evidence type="ECO:0000256" key="4">
    <source>
        <dbReference type="ARBA" id="ARBA00022989"/>
    </source>
</evidence>
<dbReference type="GO" id="GO:0008137">
    <property type="term" value="F:NADH dehydrogenase (ubiquinone) activity"/>
    <property type="evidence" value="ECO:0007669"/>
    <property type="project" value="InterPro"/>
</dbReference>
<gene>
    <name evidence="9" type="ORF">KTA_17800</name>
</gene>
<dbReference type="GO" id="GO:0012505">
    <property type="term" value="C:endomembrane system"/>
    <property type="evidence" value="ECO:0007669"/>
    <property type="project" value="UniProtKB-SubCell"/>
</dbReference>
<name>A0A455T2R6_9CHLR</name>
<dbReference type="InterPro" id="IPR001750">
    <property type="entry name" value="ND/Mrp_TM"/>
</dbReference>
<dbReference type="GO" id="GO:0042773">
    <property type="term" value="P:ATP synthesis coupled electron transport"/>
    <property type="evidence" value="ECO:0007669"/>
    <property type="project" value="InterPro"/>
</dbReference>
<dbReference type="PANTHER" id="PTHR43507:SF1">
    <property type="entry name" value="NADH-UBIQUINONE OXIDOREDUCTASE CHAIN 4"/>
    <property type="match status" value="1"/>
</dbReference>
<dbReference type="GO" id="GO:0048039">
    <property type="term" value="F:ubiquinone binding"/>
    <property type="evidence" value="ECO:0007669"/>
    <property type="project" value="TreeGrafter"/>
</dbReference>
<feature type="transmembrane region" description="Helical" evidence="7">
    <location>
        <begin position="188"/>
        <end position="208"/>
    </location>
</feature>
<dbReference type="EMBL" id="AP019377">
    <property type="protein sequence ID" value="BBH93581.1"/>
    <property type="molecule type" value="Genomic_DNA"/>
</dbReference>
<dbReference type="PANTHER" id="PTHR43507">
    <property type="entry name" value="NADH-UBIQUINONE OXIDOREDUCTASE CHAIN 4"/>
    <property type="match status" value="1"/>
</dbReference>
<comment type="similarity">
    <text evidence="2">Belongs to the complex I subunit 4 family.</text>
</comment>
<accession>A0A455T2R6</accession>
<evidence type="ECO:0000256" key="7">
    <source>
        <dbReference type="SAM" id="Phobius"/>
    </source>
</evidence>
<dbReference type="InterPro" id="IPR010227">
    <property type="entry name" value="NADH_Q_OxRdtase_chainM/4"/>
</dbReference>
<reference evidence="9" key="1">
    <citation type="submission" date="2018-12" db="EMBL/GenBank/DDBJ databases">
        <title>Novel natural products biosynthetic potential of the class Ktedonobacteria.</title>
        <authorList>
            <person name="Zheng Y."/>
            <person name="Saitou A."/>
            <person name="Wang C.M."/>
            <person name="Toyoda A."/>
            <person name="Minakuchi Y."/>
            <person name="Sekiguchi Y."/>
            <person name="Ueda K."/>
            <person name="Takano H."/>
            <person name="Sakai Y."/>
            <person name="Yokota A."/>
            <person name="Yabe S."/>
        </authorList>
    </citation>
    <scope>NUCLEOTIDE SEQUENCE</scope>
    <source>
        <strain evidence="9">A3-2</strain>
    </source>
</reference>
<feature type="transmembrane region" description="Helical" evidence="7">
    <location>
        <begin position="100"/>
        <end position="120"/>
    </location>
</feature>
<feature type="transmembrane region" description="Helical" evidence="7">
    <location>
        <begin position="380"/>
        <end position="400"/>
    </location>
</feature>
<dbReference type="GO" id="GO:0016020">
    <property type="term" value="C:membrane"/>
    <property type="evidence" value="ECO:0007669"/>
    <property type="project" value="UniProtKB-SubCell"/>
</dbReference>
<evidence type="ECO:0000313" key="9">
    <source>
        <dbReference type="EMBL" id="BBH93581.1"/>
    </source>
</evidence>
<dbReference type="GO" id="GO:0003954">
    <property type="term" value="F:NADH dehydrogenase activity"/>
    <property type="evidence" value="ECO:0007669"/>
    <property type="project" value="TreeGrafter"/>
</dbReference>
<evidence type="ECO:0000256" key="1">
    <source>
        <dbReference type="ARBA" id="ARBA00004127"/>
    </source>
</evidence>
<feature type="transmembrane region" description="Helical" evidence="7">
    <location>
        <begin position="420"/>
        <end position="442"/>
    </location>
</feature>
<dbReference type="AlphaFoldDB" id="A0A455T2R6"/>
<comment type="subcellular location">
    <subcellularLocation>
        <location evidence="1">Endomembrane system</location>
        <topology evidence="1">Multi-pass membrane protein</topology>
    </subcellularLocation>
    <subcellularLocation>
        <location evidence="6">Membrane</location>
        <topology evidence="6">Multi-pass membrane protein</topology>
    </subcellularLocation>
</comment>